<dbReference type="InterPro" id="IPR036116">
    <property type="entry name" value="FN3_sf"/>
</dbReference>
<feature type="chain" id="PRO_5044681525" evidence="3">
    <location>
        <begin position="22"/>
        <end position="417"/>
    </location>
</feature>
<keyword evidence="2" id="KW-0812">Transmembrane</keyword>
<evidence type="ECO:0000313" key="6">
    <source>
        <dbReference type="EMBL" id="KAF7214420.1"/>
    </source>
</evidence>
<evidence type="ECO:0000259" key="4">
    <source>
        <dbReference type="Pfam" id="PF01108"/>
    </source>
</evidence>
<dbReference type="AlphaFoldDB" id="A0A8C6P496"/>
<dbReference type="GeneID" id="107397193"/>
<dbReference type="SUPFAM" id="SSF49265">
    <property type="entry name" value="Fibronectin type III"/>
    <property type="match status" value="1"/>
</dbReference>
<dbReference type="PANTHER" id="PTHR20859">
    <property type="entry name" value="INTERFERON/INTERLEUKIN RECEPTOR"/>
    <property type="match status" value="1"/>
</dbReference>
<dbReference type="RefSeq" id="NP_001347794.1">
    <property type="nucleotide sequence ID" value="NM_001360865.1"/>
</dbReference>
<sequence>MGLSRQPVGASTVLLLLLVSGGSFVYVAPPTNVVVSCQNLNTRVSWDYRSPQPRTVFRVTITGSSGSHEENTTEHTWYDLSPFVWRSATHYQDFLYVTVEAVQGAHQSEAIKSQSFSFNNLKTVHKTCVLDFPRAQLDVGELTSVTFENPLKLYPQLNDASELQITAIAAGQEFTGLCLEQHPICKVDVTFVEGQTKCVRLRGVLFNRRGLCQVSFRDEDGICSHEEVKEVDEKVAAIIVGSLFVLVIIVLIVIIWWVKAWSMQTSNLPVILVSKPHQRLYHPQEKVKISPVFLCSSSKSPAIKPSMSGVCSEYHSWGAQLEDQHQQLEDQHQQLEDQHQQLEDQHQQLEDQHQQLEAEGLMSKGTEEDSTDDSTRTDSVSVSSQDEEQQPVSPYDRSHFVEVDMGVGDMVTGYTGE</sequence>
<reference evidence="5" key="1">
    <citation type="submission" date="2020-03" db="EMBL/GenBank/DDBJ databases">
        <title>Intra-Species Differences in Population Size shape Life History and Genome Evolution.</title>
        <authorList>
            <person name="Willemsen D."/>
            <person name="Cui R."/>
            <person name="Valenzano D.R."/>
        </authorList>
    </citation>
    <scope>NUCLEOTIDE SEQUENCE</scope>
    <source>
        <strain evidence="5">GRZ</strain>
        <tissue evidence="5">Whole</tissue>
    </source>
</reference>
<evidence type="ECO:0000313" key="8">
    <source>
        <dbReference type="Proteomes" id="UP000694548"/>
    </source>
</evidence>
<feature type="compositionally biased region" description="Basic and acidic residues" evidence="1">
    <location>
        <begin position="325"/>
        <end position="356"/>
    </location>
</feature>
<reference evidence="7" key="2">
    <citation type="submission" date="2025-05" db="UniProtKB">
        <authorList>
            <consortium name="Ensembl"/>
        </authorList>
    </citation>
    <scope>IDENTIFICATION</scope>
</reference>
<evidence type="ECO:0000256" key="1">
    <source>
        <dbReference type="SAM" id="MobiDB-lite"/>
    </source>
</evidence>
<keyword evidence="3" id="KW-0732">Signal</keyword>
<dbReference type="InterPro" id="IPR050650">
    <property type="entry name" value="Type-II_Cytokine-TF_Rcpt"/>
</dbReference>
<evidence type="ECO:0000313" key="7">
    <source>
        <dbReference type="Ensembl" id="ENSNFUP00015038173.1"/>
    </source>
</evidence>
<dbReference type="Pfam" id="PF01108">
    <property type="entry name" value="Tissue_fac"/>
    <property type="match status" value="1"/>
</dbReference>
<dbReference type="GO" id="GO:0005886">
    <property type="term" value="C:plasma membrane"/>
    <property type="evidence" value="ECO:0007669"/>
    <property type="project" value="TreeGrafter"/>
</dbReference>
<dbReference type="Proteomes" id="UP000822369">
    <property type="component" value="Chromosome 10"/>
</dbReference>
<dbReference type="Proteomes" id="UP000694548">
    <property type="component" value="Unassembled WGS sequence"/>
</dbReference>
<feature type="domain" description="Fibronectin type-III" evidence="4">
    <location>
        <begin position="11"/>
        <end position="109"/>
    </location>
</feature>
<proteinExistence type="predicted"/>
<keyword evidence="2" id="KW-0472">Membrane</keyword>
<accession>A0A8C6P496</accession>
<organism evidence="7 8">
    <name type="scientific">Nothobranchius furzeri</name>
    <name type="common">Turquoise killifish</name>
    <dbReference type="NCBI Taxonomy" id="105023"/>
    <lineage>
        <taxon>Eukaryota</taxon>
        <taxon>Metazoa</taxon>
        <taxon>Chordata</taxon>
        <taxon>Craniata</taxon>
        <taxon>Vertebrata</taxon>
        <taxon>Euteleostomi</taxon>
        <taxon>Actinopterygii</taxon>
        <taxon>Neopterygii</taxon>
        <taxon>Teleostei</taxon>
        <taxon>Neoteleostei</taxon>
        <taxon>Acanthomorphata</taxon>
        <taxon>Ovalentaria</taxon>
        <taxon>Atherinomorphae</taxon>
        <taxon>Cyprinodontiformes</taxon>
        <taxon>Nothobranchiidae</taxon>
        <taxon>Nothobranchius</taxon>
    </lineage>
</organism>
<dbReference type="GeneTree" id="ENSGT00530000067736"/>
<feature type="signal peptide" evidence="3">
    <location>
        <begin position="1"/>
        <end position="21"/>
    </location>
</feature>
<dbReference type="OrthoDB" id="9946382at2759"/>
<protein>
    <submittedName>
        <fullName evidence="7">Interferon gamma receptor 1</fullName>
    </submittedName>
    <submittedName>
        <fullName evidence="5">Transcript variant X1</fullName>
    </submittedName>
    <submittedName>
        <fullName evidence="6">Transcript variant X2</fullName>
    </submittedName>
</protein>
<evidence type="ECO:0000256" key="2">
    <source>
        <dbReference type="SAM" id="Phobius"/>
    </source>
</evidence>
<keyword evidence="8" id="KW-1185">Reference proteome</keyword>
<dbReference type="PANTHER" id="PTHR20859:SF87">
    <property type="entry name" value="CYTOKINE RECEPTOR FAMILY MEMBER B13-RELATED"/>
    <property type="match status" value="1"/>
</dbReference>
<feature type="compositionally biased region" description="Low complexity" evidence="1">
    <location>
        <begin position="377"/>
        <end position="394"/>
    </location>
</feature>
<dbReference type="GO" id="GO:0004896">
    <property type="term" value="F:cytokine receptor activity"/>
    <property type="evidence" value="ECO:0007669"/>
    <property type="project" value="TreeGrafter"/>
</dbReference>
<evidence type="ECO:0000256" key="3">
    <source>
        <dbReference type="SAM" id="SignalP"/>
    </source>
</evidence>
<keyword evidence="2" id="KW-1133">Transmembrane helix</keyword>
<dbReference type="EMBL" id="JAAVVJ010000010">
    <property type="protein sequence ID" value="KAF7214419.1"/>
    <property type="molecule type" value="Genomic_DNA"/>
</dbReference>
<feature type="region of interest" description="Disordered" evidence="1">
    <location>
        <begin position="325"/>
        <end position="417"/>
    </location>
</feature>
<dbReference type="InterPro" id="IPR003961">
    <property type="entry name" value="FN3_dom"/>
</dbReference>
<evidence type="ECO:0000313" key="5">
    <source>
        <dbReference type="EMBL" id="KAF7214419.1"/>
    </source>
</evidence>
<dbReference type="Gene3D" id="6.10.250.370">
    <property type="match status" value="1"/>
</dbReference>
<dbReference type="EMBL" id="JAAVVJ010000010">
    <property type="protein sequence ID" value="KAF7214420.1"/>
    <property type="molecule type" value="Genomic_DNA"/>
</dbReference>
<dbReference type="InterPro" id="IPR013783">
    <property type="entry name" value="Ig-like_fold"/>
</dbReference>
<dbReference type="CDD" id="cd14686">
    <property type="entry name" value="bZIP"/>
    <property type="match status" value="1"/>
</dbReference>
<name>A0A8C6P496_NOTFU</name>
<dbReference type="Ensembl" id="ENSNFUT00015039862.1">
    <property type="protein sequence ID" value="ENSNFUP00015038173.1"/>
    <property type="gene ID" value="ENSNFUG00015018434.1"/>
</dbReference>
<dbReference type="Gene3D" id="2.60.40.10">
    <property type="entry name" value="Immunoglobulins"/>
    <property type="match status" value="1"/>
</dbReference>
<gene>
    <name evidence="7" type="primary">ifngr1</name>
    <name evidence="5" type="ORF">G4P62_019009</name>
</gene>
<feature type="transmembrane region" description="Helical" evidence="2">
    <location>
        <begin position="235"/>
        <end position="258"/>
    </location>
</feature>
<dbReference type="KEGG" id="nfu:107397193"/>